<feature type="signal peptide" evidence="1">
    <location>
        <begin position="1"/>
        <end position="16"/>
    </location>
</feature>
<organism evidence="3 4">
    <name type="scientific">Eptatretus burgeri</name>
    <name type="common">Inshore hagfish</name>
    <dbReference type="NCBI Taxonomy" id="7764"/>
    <lineage>
        <taxon>Eukaryota</taxon>
        <taxon>Metazoa</taxon>
        <taxon>Chordata</taxon>
        <taxon>Craniata</taxon>
        <taxon>Vertebrata</taxon>
        <taxon>Cyclostomata</taxon>
        <taxon>Myxini</taxon>
        <taxon>Myxiniformes</taxon>
        <taxon>Myxinidae</taxon>
        <taxon>Eptatretinae</taxon>
        <taxon>Eptatretus</taxon>
    </lineage>
</organism>
<dbReference type="Proteomes" id="UP000694388">
    <property type="component" value="Unplaced"/>
</dbReference>
<dbReference type="OMA" id="YDFVVEF"/>
<keyword evidence="1" id="KW-0732">Signal</keyword>
<dbReference type="Ensembl" id="ENSEBUT00000004931.1">
    <property type="protein sequence ID" value="ENSEBUP00000004493.1"/>
    <property type="gene ID" value="ENSEBUG00000003174.1"/>
</dbReference>
<reference evidence="3" key="2">
    <citation type="submission" date="2025-09" db="UniProtKB">
        <authorList>
            <consortium name="Ensembl"/>
        </authorList>
    </citation>
    <scope>IDENTIFICATION</scope>
</reference>
<evidence type="ECO:0000259" key="2">
    <source>
        <dbReference type="Pfam" id="PF16044"/>
    </source>
</evidence>
<dbReference type="AlphaFoldDB" id="A0A8C4NL79"/>
<feature type="domain" description="MKRN2 opposite strand protein-like C-terminal" evidence="2">
    <location>
        <begin position="41"/>
        <end position="192"/>
    </location>
</feature>
<proteinExistence type="predicted"/>
<dbReference type="PANTHER" id="PTHR33963">
    <property type="entry name" value="MKRN2 OPPOSITE STRAND PROTEIN"/>
    <property type="match status" value="1"/>
</dbReference>
<evidence type="ECO:0000256" key="1">
    <source>
        <dbReference type="SAM" id="SignalP"/>
    </source>
</evidence>
<feature type="chain" id="PRO_5034479650" description="MKRN2 opposite strand protein-like C-terminal domain-containing protein" evidence="1">
    <location>
        <begin position="17"/>
        <end position="221"/>
    </location>
</feature>
<dbReference type="GeneTree" id="ENSGT00390000003839"/>
<keyword evidence="4" id="KW-1185">Reference proteome</keyword>
<name>A0A8C4NL79_EPTBU</name>
<reference evidence="3" key="1">
    <citation type="submission" date="2025-08" db="UniProtKB">
        <authorList>
            <consortium name="Ensembl"/>
        </authorList>
    </citation>
    <scope>IDENTIFICATION</scope>
</reference>
<dbReference type="InterPro" id="IPR032016">
    <property type="entry name" value="MKRN2OS-like"/>
</dbReference>
<accession>A0A8C4NL79</accession>
<dbReference type="PANTHER" id="PTHR33963:SF2">
    <property type="entry name" value="MKRN2 OPPOSITE STRAND PROTEIN"/>
    <property type="match status" value="1"/>
</dbReference>
<dbReference type="InterPro" id="IPR053921">
    <property type="entry name" value="MKRN2OS-like_C"/>
</dbReference>
<evidence type="ECO:0000313" key="3">
    <source>
        <dbReference type="Ensembl" id="ENSEBUP00000004493.1"/>
    </source>
</evidence>
<sequence>MSAPPLLIFTHCSIRAVVVDLPTCCPACRAPLALNPLPEPPIALPSPIVSGHRHPFAFVLQPTLGGFLSGYKTDDDLHVGITSSNGEVFSFGPDGVGRDGDGWGQCLVVPLLGASALAVRHAWDAWLDTFSEIPAWQSLRYDEHHHNCLDFALDFWNSVLAREQHPPLSKLDFTALYVLPVLRRASRYLFLLEGATQHGCHLVNTACAAYSTDSLASMMLS</sequence>
<protein>
    <recommendedName>
        <fullName evidence="2">MKRN2 opposite strand protein-like C-terminal domain-containing protein</fullName>
    </recommendedName>
</protein>
<dbReference type="Pfam" id="PF16044">
    <property type="entry name" value="DUF4796_C"/>
    <property type="match status" value="1"/>
</dbReference>
<evidence type="ECO:0000313" key="4">
    <source>
        <dbReference type="Proteomes" id="UP000694388"/>
    </source>
</evidence>